<feature type="domain" description="Cytochrome c oxidase subunit IV bacterial aa3 type" evidence="2">
    <location>
        <begin position="4"/>
        <end position="43"/>
    </location>
</feature>
<keyword evidence="1" id="KW-1133">Transmembrane helix</keyword>
<dbReference type="InterPro" id="IPR012422">
    <property type="entry name" value="Cyt_c_oxidase_su4_bac-aa3"/>
</dbReference>
<dbReference type="Proteomes" id="UP001399917">
    <property type="component" value="Unassembled WGS sequence"/>
</dbReference>
<organism evidence="3 4">
    <name type="scientific">Celeribacter arenosi</name>
    <dbReference type="NCBI Taxonomy" id="792649"/>
    <lineage>
        <taxon>Bacteria</taxon>
        <taxon>Pseudomonadati</taxon>
        <taxon>Pseudomonadota</taxon>
        <taxon>Alphaproteobacteria</taxon>
        <taxon>Rhodobacterales</taxon>
        <taxon>Roseobacteraceae</taxon>
        <taxon>Celeribacter</taxon>
    </lineage>
</organism>
<dbReference type="RefSeq" id="WP_344844453.1">
    <property type="nucleotide sequence ID" value="NZ_BAABDF010000005.1"/>
</dbReference>
<accession>A0ABP7K195</accession>
<evidence type="ECO:0000259" key="2">
    <source>
        <dbReference type="Pfam" id="PF07835"/>
    </source>
</evidence>
<keyword evidence="1" id="KW-0472">Membrane</keyword>
<dbReference type="Gene3D" id="1.20.5.160">
    <property type="entry name" value="Bacterial aa3 type cytochrome c oxidase subunit IV"/>
    <property type="match status" value="1"/>
</dbReference>
<dbReference type="Pfam" id="PF07835">
    <property type="entry name" value="COX4_pro_2"/>
    <property type="match status" value="1"/>
</dbReference>
<evidence type="ECO:0000313" key="3">
    <source>
        <dbReference type="EMBL" id="GAA3861582.1"/>
    </source>
</evidence>
<gene>
    <name evidence="3" type="ORF">GCM10022404_10320</name>
</gene>
<evidence type="ECO:0000313" key="4">
    <source>
        <dbReference type="Proteomes" id="UP001399917"/>
    </source>
</evidence>
<dbReference type="SUPFAM" id="SSF81469">
    <property type="entry name" value="Bacterial aa3 type cytochrome c oxidase subunit IV"/>
    <property type="match status" value="1"/>
</dbReference>
<protein>
    <recommendedName>
        <fullName evidence="2">Cytochrome c oxidase subunit IV bacterial aa3 type domain-containing protein</fullName>
    </recommendedName>
</protein>
<dbReference type="EMBL" id="BAABDF010000005">
    <property type="protein sequence ID" value="GAA3861582.1"/>
    <property type="molecule type" value="Genomic_DNA"/>
</dbReference>
<proteinExistence type="predicted"/>
<keyword evidence="1" id="KW-0812">Transmembrane</keyword>
<evidence type="ECO:0000256" key="1">
    <source>
        <dbReference type="SAM" id="Phobius"/>
    </source>
</evidence>
<name>A0ABP7K195_9RHOB</name>
<feature type="transmembrane region" description="Helical" evidence="1">
    <location>
        <begin position="21"/>
        <end position="42"/>
    </location>
</feature>
<sequence length="44" mass="4991">MADHKHGEMNIEAQEKAFDGFIKWSTYVAIFSIGVLIFLAIFNS</sequence>
<comment type="caution">
    <text evidence="3">The sequence shown here is derived from an EMBL/GenBank/DDBJ whole genome shotgun (WGS) entry which is preliminary data.</text>
</comment>
<keyword evidence="4" id="KW-1185">Reference proteome</keyword>
<reference evidence="4" key="1">
    <citation type="journal article" date="2019" name="Int. J. Syst. Evol. Microbiol.">
        <title>The Global Catalogue of Microorganisms (GCM) 10K type strain sequencing project: providing services to taxonomists for standard genome sequencing and annotation.</title>
        <authorList>
            <consortium name="The Broad Institute Genomics Platform"/>
            <consortium name="The Broad Institute Genome Sequencing Center for Infectious Disease"/>
            <person name="Wu L."/>
            <person name="Ma J."/>
        </authorList>
    </citation>
    <scope>NUCLEOTIDE SEQUENCE [LARGE SCALE GENOMIC DNA]</scope>
    <source>
        <strain evidence="4">JCM 17190</strain>
    </source>
</reference>
<dbReference type="InterPro" id="IPR036596">
    <property type="entry name" value="Cyt-C_aa3_sf"/>
</dbReference>